<dbReference type="InterPro" id="IPR045077">
    <property type="entry name" value="L3_arc_euk"/>
</dbReference>
<dbReference type="GeneID" id="33314504"/>
<keyword evidence="5" id="KW-1185">Reference proteome</keyword>
<dbReference type="GO" id="GO:0006412">
    <property type="term" value="P:translation"/>
    <property type="evidence" value="ECO:0007669"/>
    <property type="project" value="InterPro"/>
</dbReference>
<dbReference type="InterPro" id="IPR009000">
    <property type="entry name" value="Transl_B-barrel_sf"/>
</dbReference>
<dbReference type="InterPro" id="IPR044892">
    <property type="entry name" value="Ribosomal_L3_dom_3_arc_sf"/>
</dbReference>
<keyword evidence="3" id="KW-0687">Ribonucleoprotein</keyword>
<dbReference type="KEGG" id="marh:Mia14_0968"/>
<dbReference type="InterPro" id="IPR019926">
    <property type="entry name" value="Ribosomal_uL3_CS"/>
</dbReference>
<dbReference type="Gene3D" id="4.10.960.10">
    <property type="entry name" value="Ribosomal protein L3, domain 3"/>
    <property type="match status" value="1"/>
</dbReference>
<dbReference type="PANTHER" id="PTHR11363:SF5">
    <property type="entry name" value="LARGE RIBOSOMAL SUBUNIT PROTEIN UL3"/>
    <property type="match status" value="1"/>
</dbReference>
<reference evidence="4 5" key="1">
    <citation type="journal article" date="2017" name="Nat. Commun.">
        <title>'ARMAN' archaea depend on association with euryarchaeal host in culture and in situ.</title>
        <authorList>
            <person name="Golyshina O."/>
            <person name="Toshchakov S."/>
            <person name="Makarova K."/>
            <person name="Gavrilov S."/>
            <person name="Korzhenkov A."/>
            <person name="La Cono V."/>
            <person name="Arcadi E."/>
            <person name="Nechitaylo T."/>
            <person name="Ferrer M."/>
            <person name="Kublanov I."/>
            <person name="Wolf Y."/>
            <person name="Yakimov M."/>
            <person name="Golyshin P."/>
            <person name="Slesarev A."/>
            <person name="Kozyavkin S."/>
        </authorList>
    </citation>
    <scope>NUCLEOTIDE SEQUENCE [LARGE SCALE GENOMIC DNA]</scope>
    <source>
        <strain evidence="4 5">Mia14</strain>
    </source>
</reference>
<dbReference type="EMBL" id="CP019964">
    <property type="protein sequence ID" value="ASI14240.1"/>
    <property type="molecule type" value="Genomic_DNA"/>
</dbReference>
<sequence>MAGMQFWNGRRARRRLPRVRGQIKTKDDSPALSSMLAFKAGMVGVTLIENTKAALNVEAFKGATVLEIPDTEVYGLRLYKKDPKSRYVVAAETIYDSKIAEKINLKKVKNDTSTIENFKSKIKDYHKVSLLLVAYPKSISADQNHIQKYESYIIGSSIESNFNFASGLIGKKLQPEEVFKAGEFLDLASITKGKGWQGEIKRKGIRRQFHKATEKIRHVGTLGAFTPGKILYTVPRAGQMGYNYRTEKDKELLKIGDISVDNINPKSGFKNYGLIKNKYLLVSGSIPGTAKREVRVRKSQIGKRKGIKEVNLNYISSQS</sequence>
<protein>
    <submittedName>
        <fullName evidence="4">50S ribosomal protein L3p</fullName>
    </submittedName>
</protein>
<dbReference type="OrthoDB" id="6121at2157"/>
<dbReference type="AlphaFoldDB" id="A0A218NP40"/>
<dbReference type="Gene3D" id="2.40.30.10">
    <property type="entry name" value="Translation factors"/>
    <property type="match status" value="1"/>
</dbReference>
<dbReference type="InterPro" id="IPR000597">
    <property type="entry name" value="Ribosomal_uL3"/>
</dbReference>
<accession>A0A218NP40</accession>
<dbReference type="GO" id="GO:0022625">
    <property type="term" value="C:cytosolic large ribosomal subunit"/>
    <property type="evidence" value="ECO:0007669"/>
    <property type="project" value="TreeGrafter"/>
</dbReference>
<dbReference type="Gene3D" id="3.30.1430.10">
    <property type="match status" value="1"/>
</dbReference>
<organism evidence="4 5">
    <name type="scientific">Candidatus Mancarchaeum acidiphilum</name>
    <dbReference type="NCBI Taxonomy" id="1920749"/>
    <lineage>
        <taxon>Archaea</taxon>
        <taxon>Candidatus Micrarchaeota</taxon>
        <taxon>Candidatus Mancarchaeum</taxon>
    </lineage>
</organism>
<proteinExistence type="inferred from homology"/>
<keyword evidence="2 4" id="KW-0689">Ribosomal protein</keyword>
<gene>
    <name evidence="4" type="ORF">Mia14_0968</name>
</gene>
<evidence type="ECO:0000256" key="1">
    <source>
        <dbReference type="ARBA" id="ARBA00006540"/>
    </source>
</evidence>
<dbReference type="PROSITE" id="PS00474">
    <property type="entry name" value="RIBOSOMAL_L3"/>
    <property type="match status" value="1"/>
</dbReference>
<evidence type="ECO:0000313" key="5">
    <source>
        <dbReference type="Proteomes" id="UP000197679"/>
    </source>
</evidence>
<dbReference type="PANTHER" id="PTHR11363">
    <property type="entry name" value="60S RIBOSOMAL PROTEIN L3-RELATED"/>
    <property type="match status" value="1"/>
</dbReference>
<dbReference type="GO" id="GO:0003735">
    <property type="term" value="F:structural constituent of ribosome"/>
    <property type="evidence" value="ECO:0007669"/>
    <property type="project" value="InterPro"/>
</dbReference>
<dbReference type="RefSeq" id="WP_088820534.1">
    <property type="nucleotide sequence ID" value="NZ_CP019964.1"/>
</dbReference>
<dbReference type="Pfam" id="PF00297">
    <property type="entry name" value="Ribosomal_L3"/>
    <property type="match status" value="1"/>
</dbReference>
<dbReference type="Proteomes" id="UP000197679">
    <property type="component" value="Chromosome"/>
</dbReference>
<comment type="similarity">
    <text evidence="1">Belongs to the universal ribosomal protein uL3 family.</text>
</comment>
<evidence type="ECO:0000313" key="4">
    <source>
        <dbReference type="EMBL" id="ASI14240.1"/>
    </source>
</evidence>
<evidence type="ECO:0000256" key="2">
    <source>
        <dbReference type="ARBA" id="ARBA00022980"/>
    </source>
</evidence>
<dbReference type="GO" id="GO:0003723">
    <property type="term" value="F:RNA binding"/>
    <property type="evidence" value="ECO:0007669"/>
    <property type="project" value="TreeGrafter"/>
</dbReference>
<name>A0A218NP40_9ARCH</name>
<dbReference type="SUPFAM" id="SSF50447">
    <property type="entry name" value="Translation proteins"/>
    <property type="match status" value="1"/>
</dbReference>
<evidence type="ECO:0000256" key="3">
    <source>
        <dbReference type="ARBA" id="ARBA00023274"/>
    </source>
</evidence>